<proteinExistence type="predicted"/>
<dbReference type="OrthoDB" id="2307332at2759"/>
<dbReference type="GO" id="GO:0000122">
    <property type="term" value="P:negative regulation of transcription by RNA polymerase II"/>
    <property type="evidence" value="ECO:0007669"/>
    <property type="project" value="TreeGrafter"/>
</dbReference>
<evidence type="ECO:0000256" key="3">
    <source>
        <dbReference type="PROSITE-ProRule" id="PRU00267"/>
    </source>
</evidence>
<evidence type="ECO:0000313" key="5">
    <source>
        <dbReference type="EMBL" id="POS77049.1"/>
    </source>
</evidence>
<dbReference type="EMBL" id="MAVT02000306">
    <property type="protein sequence ID" value="POS77049.1"/>
    <property type="molecule type" value="Genomic_DNA"/>
</dbReference>
<keyword evidence="1 3" id="KW-0238">DNA-binding</keyword>
<dbReference type="Proteomes" id="UP000094444">
    <property type="component" value="Unassembled WGS sequence"/>
</dbReference>
<keyword evidence="6" id="KW-1185">Reference proteome</keyword>
<dbReference type="Pfam" id="PF00505">
    <property type="entry name" value="HMG_box"/>
    <property type="match status" value="1"/>
</dbReference>
<evidence type="ECO:0000313" key="6">
    <source>
        <dbReference type="Proteomes" id="UP000094444"/>
    </source>
</evidence>
<evidence type="ECO:0000256" key="1">
    <source>
        <dbReference type="ARBA" id="ARBA00023125"/>
    </source>
</evidence>
<dbReference type="STRING" id="158607.A0A2P5I3F9"/>
<dbReference type="GO" id="GO:0001228">
    <property type="term" value="F:DNA-binding transcription activator activity, RNA polymerase II-specific"/>
    <property type="evidence" value="ECO:0007669"/>
    <property type="project" value="TreeGrafter"/>
</dbReference>
<sequence length="211" mass="23292">MDCENFKLSVRESATGISIDTGKVGKAEPQRHPALEPVLRLPTIPWPSLQPPRQEGSHAVGRSVPAPAIETNHVMPAAIRGGVLEGDGKNHKLVLEKPLSEFPSDGRDRIAESHAWVTRSVQKRLGELKSHAKVKGPANAFMRYRKAYAGVANELLPNVSQTAIATMIAQSWRMEPGSVRDQFHEMASMERAMHRQTFPAYTFSPKVLRTA</sequence>
<dbReference type="InterPro" id="IPR036910">
    <property type="entry name" value="HMG_box_dom_sf"/>
</dbReference>
<dbReference type="InterPro" id="IPR009071">
    <property type="entry name" value="HMG_box_dom"/>
</dbReference>
<dbReference type="SUPFAM" id="SSF47095">
    <property type="entry name" value="HMG-box"/>
    <property type="match status" value="1"/>
</dbReference>
<dbReference type="AlphaFoldDB" id="A0A2P5I3F9"/>
<reference evidence="5" key="1">
    <citation type="submission" date="2017-09" db="EMBL/GenBank/DDBJ databases">
        <title>Polyketide synthases of a Diaporthe helianthi virulent isolate.</title>
        <authorList>
            <person name="Baroncelli R."/>
        </authorList>
    </citation>
    <scope>NUCLEOTIDE SEQUENCE [LARGE SCALE GENOMIC DNA]</scope>
    <source>
        <strain evidence="5">7/96</strain>
    </source>
</reference>
<dbReference type="PROSITE" id="PS50118">
    <property type="entry name" value="HMG_BOX_2"/>
    <property type="match status" value="1"/>
</dbReference>
<feature type="domain" description="HMG box" evidence="4">
    <location>
        <begin position="134"/>
        <end position="202"/>
    </location>
</feature>
<accession>A0A2P5I3F9</accession>
<keyword evidence="3" id="KW-0539">Nucleus</keyword>
<dbReference type="InterPro" id="IPR050140">
    <property type="entry name" value="SRY-related_HMG-box_TF-like"/>
</dbReference>
<dbReference type="PANTHER" id="PTHR10270">
    <property type="entry name" value="SOX TRANSCRIPTION FACTOR"/>
    <property type="match status" value="1"/>
</dbReference>
<dbReference type="Gene3D" id="1.10.30.10">
    <property type="entry name" value="High mobility group box domain"/>
    <property type="match status" value="1"/>
</dbReference>
<comment type="caution">
    <text evidence="5">The sequence shown here is derived from an EMBL/GenBank/DDBJ whole genome shotgun (WGS) entry which is preliminary data.</text>
</comment>
<keyword evidence="2" id="KW-0804">Transcription</keyword>
<dbReference type="SMART" id="SM00398">
    <property type="entry name" value="HMG"/>
    <property type="match status" value="1"/>
</dbReference>
<evidence type="ECO:0000259" key="4">
    <source>
        <dbReference type="PROSITE" id="PS50118"/>
    </source>
</evidence>
<evidence type="ECO:0000256" key="2">
    <source>
        <dbReference type="ARBA" id="ARBA00023163"/>
    </source>
</evidence>
<organism evidence="5 6">
    <name type="scientific">Diaporthe helianthi</name>
    <dbReference type="NCBI Taxonomy" id="158607"/>
    <lineage>
        <taxon>Eukaryota</taxon>
        <taxon>Fungi</taxon>
        <taxon>Dikarya</taxon>
        <taxon>Ascomycota</taxon>
        <taxon>Pezizomycotina</taxon>
        <taxon>Sordariomycetes</taxon>
        <taxon>Sordariomycetidae</taxon>
        <taxon>Diaporthales</taxon>
        <taxon>Diaporthaceae</taxon>
        <taxon>Diaporthe</taxon>
    </lineage>
</organism>
<dbReference type="InParanoid" id="A0A2P5I3F9"/>
<gene>
    <name evidence="5" type="ORF">DHEL01_v204566</name>
</gene>
<dbReference type="GO" id="GO:0000978">
    <property type="term" value="F:RNA polymerase II cis-regulatory region sequence-specific DNA binding"/>
    <property type="evidence" value="ECO:0007669"/>
    <property type="project" value="TreeGrafter"/>
</dbReference>
<feature type="DNA-binding region" description="HMG box" evidence="3">
    <location>
        <begin position="134"/>
        <end position="202"/>
    </location>
</feature>
<dbReference type="GO" id="GO:0005634">
    <property type="term" value="C:nucleus"/>
    <property type="evidence" value="ECO:0007669"/>
    <property type="project" value="UniProtKB-UniRule"/>
</dbReference>
<dbReference type="GO" id="GO:0030154">
    <property type="term" value="P:cell differentiation"/>
    <property type="evidence" value="ECO:0007669"/>
    <property type="project" value="TreeGrafter"/>
</dbReference>
<dbReference type="PANTHER" id="PTHR10270:SF161">
    <property type="entry name" value="SEX-DETERMINING REGION Y PROTEIN"/>
    <property type="match status" value="1"/>
</dbReference>
<protein>
    <recommendedName>
        <fullName evidence="4">HMG box domain-containing protein</fullName>
    </recommendedName>
</protein>
<name>A0A2P5I3F9_DIAHE</name>